<accession>A0A3P7LTI4</accession>
<keyword evidence="1" id="KW-0472">Membrane</keyword>
<sequence>MEVKVETRAKGAMDSSGSNFRRFIMGRGRASDQSWLRTLYQLLPLALSLLLLAVPAFRDVVFHMVSFASETPSNAKTKADSRSPMAFTVLLLVVLLELVTSRGLMRFGGFRSIFSGICNPFWLAVELDSTPKLSESKAAVSSQTLIVIVRHSTTRRQNYSLIGSYVAQDLALSACAGSDPTVIFGGQNPLDVMNFGYTSVRLPVAFAIFASLEGDCFSILGNILRRGHGEYQADEPGSGILRTVQLDELIVSFDDISPISSICPEVTGFDHTIDRALYYYISFSSSLGLDADRTGSVKAALNQFGSHKEASILSLTGLTVYFADNAFLFIARPGYLALIRSCYS</sequence>
<reference evidence="2 3" key="1">
    <citation type="submission" date="2018-11" db="EMBL/GenBank/DDBJ databases">
        <authorList>
            <consortium name="Pathogen Informatics"/>
        </authorList>
    </citation>
    <scope>NUCLEOTIDE SEQUENCE [LARGE SCALE GENOMIC DNA]</scope>
</reference>
<organism evidence="2 3">
    <name type="scientific">Dibothriocephalus latus</name>
    <name type="common">Fish tapeworm</name>
    <name type="synonym">Diphyllobothrium latum</name>
    <dbReference type="NCBI Taxonomy" id="60516"/>
    <lineage>
        <taxon>Eukaryota</taxon>
        <taxon>Metazoa</taxon>
        <taxon>Spiralia</taxon>
        <taxon>Lophotrochozoa</taxon>
        <taxon>Platyhelminthes</taxon>
        <taxon>Cestoda</taxon>
        <taxon>Eucestoda</taxon>
        <taxon>Diphyllobothriidea</taxon>
        <taxon>Diphyllobothriidae</taxon>
        <taxon>Dibothriocephalus</taxon>
    </lineage>
</organism>
<evidence type="ECO:0000256" key="1">
    <source>
        <dbReference type="SAM" id="Phobius"/>
    </source>
</evidence>
<gene>
    <name evidence="2" type="ORF">DILT_LOCUS5352</name>
</gene>
<dbReference type="Proteomes" id="UP000281553">
    <property type="component" value="Unassembled WGS sequence"/>
</dbReference>
<evidence type="ECO:0000313" key="3">
    <source>
        <dbReference type="Proteomes" id="UP000281553"/>
    </source>
</evidence>
<evidence type="ECO:0000313" key="2">
    <source>
        <dbReference type="EMBL" id="VDN09521.1"/>
    </source>
</evidence>
<proteinExistence type="predicted"/>
<protein>
    <submittedName>
        <fullName evidence="2">Uncharacterized protein</fullName>
    </submittedName>
</protein>
<keyword evidence="1" id="KW-1133">Transmembrane helix</keyword>
<feature type="transmembrane region" description="Helical" evidence="1">
    <location>
        <begin position="82"/>
        <end position="100"/>
    </location>
</feature>
<keyword evidence="1" id="KW-0812">Transmembrane</keyword>
<dbReference type="EMBL" id="UYRU01047228">
    <property type="protein sequence ID" value="VDN09521.1"/>
    <property type="molecule type" value="Genomic_DNA"/>
</dbReference>
<keyword evidence="3" id="KW-1185">Reference proteome</keyword>
<dbReference type="AlphaFoldDB" id="A0A3P7LTI4"/>
<name>A0A3P7LTI4_DIBLA</name>